<dbReference type="EMBL" id="QRBE01000006">
    <property type="protein sequence ID" value="RDS81114.1"/>
    <property type="molecule type" value="Genomic_DNA"/>
</dbReference>
<dbReference type="RefSeq" id="WP_115495669.1">
    <property type="nucleotide sequence ID" value="NZ_QRBE01000006.1"/>
</dbReference>
<dbReference type="InterPro" id="IPR036097">
    <property type="entry name" value="HisK_dim/P_sf"/>
</dbReference>
<dbReference type="Pfam" id="PF21085">
    <property type="entry name" value="CusS"/>
    <property type="match status" value="1"/>
</dbReference>
<dbReference type="InterPro" id="IPR048590">
    <property type="entry name" value="CusS-like_sensor"/>
</dbReference>
<keyword evidence="7 14" id="KW-0812">Transmembrane</keyword>
<keyword evidence="5" id="KW-0597">Phosphoprotein</keyword>
<evidence type="ECO:0000259" key="16">
    <source>
        <dbReference type="PROSITE" id="PS50885"/>
    </source>
</evidence>
<dbReference type="SUPFAM" id="SSF47384">
    <property type="entry name" value="Homodimeric domain of signal transducing histidine kinase"/>
    <property type="match status" value="1"/>
</dbReference>
<evidence type="ECO:0000259" key="15">
    <source>
        <dbReference type="PROSITE" id="PS50109"/>
    </source>
</evidence>
<proteinExistence type="predicted"/>
<evidence type="ECO:0000256" key="12">
    <source>
        <dbReference type="ARBA" id="ARBA00023012"/>
    </source>
</evidence>
<evidence type="ECO:0000256" key="11">
    <source>
        <dbReference type="ARBA" id="ARBA00022989"/>
    </source>
</evidence>
<gene>
    <name evidence="17" type="ORF">DWU98_11225</name>
</gene>
<keyword evidence="18" id="KW-1185">Reference proteome</keyword>
<dbReference type="SMART" id="SM00304">
    <property type="entry name" value="HAMP"/>
    <property type="match status" value="1"/>
</dbReference>
<evidence type="ECO:0000256" key="4">
    <source>
        <dbReference type="ARBA" id="ARBA00022519"/>
    </source>
</evidence>
<evidence type="ECO:0000256" key="14">
    <source>
        <dbReference type="RuleBase" id="RU364088"/>
    </source>
</evidence>
<keyword evidence="12 14" id="KW-0902">Two-component regulatory system</keyword>
<evidence type="ECO:0000313" key="17">
    <source>
        <dbReference type="EMBL" id="RDS81114.1"/>
    </source>
</evidence>
<dbReference type="InterPro" id="IPR036890">
    <property type="entry name" value="HATPase_C_sf"/>
</dbReference>
<dbReference type="CDD" id="cd00082">
    <property type="entry name" value="HisKA"/>
    <property type="match status" value="1"/>
</dbReference>
<dbReference type="SMART" id="SM00388">
    <property type="entry name" value="HisKA"/>
    <property type="match status" value="1"/>
</dbReference>
<dbReference type="SUPFAM" id="SSF55874">
    <property type="entry name" value="ATPase domain of HSP90 chaperone/DNA topoisomerase II/histidine kinase"/>
    <property type="match status" value="1"/>
</dbReference>
<evidence type="ECO:0000313" key="18">
    <source>
        <dbReference type="Proteomes" id="UP000254258"/>
    </source>
</evidence>
<evidence type="ECO:0000256" key="6">
    <source>
        <dbReference type="ARBA" id="ARBA00022679"/>
    </source>
</evidence>
<dbReference type="NCBIfam" id="TIGR01386">
    <property type="entry name" value="cztS_silS_copS"/>
    <property type="match status" value="1"/>
</dbReference>
<dbReference type="Pfam" id="PF00512">
    <property type="entry name" value="HisKA"/>
    <property type="match status" value="1"/>
</dbReference>
<dbReference type="InterPro" id="IPR003594">
    <property type="entry name" value="HATPase_dom"/>
</dbReference>
<keyword evidence="10 14" id="KW-0067">ATP-binding</keyword>
<feature type="transmembrane region" description="Helical" evidence="14">
    <location>
        <begin position="6"/>
        <end position="30"/>
    </location>
</feature>
<feature type="transmembrane region" description="Helical" evidence="14">
    <location>
        <begin position="169"/>
        <end position="188"/>
    </location>
</feature>
<comment type="function">
    <text evidence="14">Member of a two-component regulatory system.</text>
</comment>
<keyword evidence="8 14" id="KW-0547">Nucleotide-binding</keyword>
<dbReference type="CDD" id="cd00075">
    <property type="entry name" value="HATPase"/>
    <property type="match status" value="1"/>
</dbReference>
<keyword evidence="3 14" id="KW-1003">Cell membrane</keyword>
<dbReference type="AlphaFoldDB" id="A0A370WY84"/>
<dbReference type="Proteomes" id="UP000254258">
    <property type="component" value="Unassembled WGS sequence"/>
</dbReference>
<evidence type="ECO:0000256" key="1">
    <source>
        <dbReference type="ARBA" id="ARBA00000085"/>
    </source>
</evidence>
<keyword evidence="9 14" id="KW-0418">Kinase</keyword>
<feature type="domain" description="HAMP" evidence="16">
    <location>
        <begin position="189"/>
        <end position="242"/>
    </location>
</feature>
<dbReference type="SUPFAM" id="SSF158472">
    <property type="entry name" value="HAMP domain-like"/>
    <property type="match status" value="1"/>
</dbReference>
<dbReference type="InterPro" id="IPR006290">
    <property type="entry name" value="CztS_silS_copS"/>
</dbReference>
<dbReference type="Gene3D" id="6.10.340.10">
    <property type="match status" value="1"/>
</dbReference>
<dbReference type="GO" id="GO:0000155">
    <property type="term" value="F:phosphorelay sensor kinase activity"/>
    <property type="evidence" value="ECO:0007669"/>
    <property type="project" value="InterPro"/>
</dbReference>
<dbReference type="InterPro" id="IPR050428">
    <property type="entry name" value="TCS_sensor_his_kinase"/>
</dbReference>
<dbReference type="Gene3D" id="3.30.565.10">
    <property type="entry name" value="Histidine kinase-like ATPase, C-terminal domain"/>
    <property type="match status" value="1"/>
</dbReference>
<evidence type="ECO:0000256" key="5">
    <source>
        <dbReference type="ARBA" id="ARBA00022553"/>
    </source>
</evidence>
<evidence type="ECO:0000256" key="3">
    <source>
        <dbReference type="ARBA" id="ARBA00022475"/>
    </source>
</evidence>
<evidence type="ECO:0000256" key="9">
    <source>
        <dbReference type="ARBA" id="ARBA00022777"/>
    </source>
</evidence>
<comment type="catalytic activity">
    <reaction evidence="1 14">
        <text>ATP + protein L-histidine = ADP + protein N-phospho-L-histidine.</text>
        <dbReference type="EC" id="2.7.13.3"/>
    </reaction>
</comment>
<name>A0A370WY84_9GAMM</name>
<keyword evidence="4 14" id="KW-0997">Cell inner membrane</keyword>
<dbReference type="PANTHER" id="PTHR45436:SF3">
    <property type="entry name" value="SENSOR HISTIDINE KINASE HPRS"/>
    <property type="match status" value="1"/>
</dbReference>
<dbReference type="PRINTS" id="PR00344">
    <property type="entry name" value="BCTRLSENSOR"/>
</dbReference>
<dbReference type="OrthoDB" id="9804645at2"/>
<comment type="subcellular location">
    <subcellularLocation>
        <location evidence="2 14">Cell inner membrane</location>
    </subcellularLocation>
</comment>
<evidence type="ECO:0000256" key="2">
    <source>
        <dbReference type="ARBA" id="ARBA00004533"/>
    </source>
</evidence>
<dbReference type="PROSITE" id="PS50885">
    <property type="entry name" value="HAMP"/>
    <property type="match status" value="1"/>
</dbReference>
<dbReference type="InterPro" id="IPR004358">
    <property type="entry name" value="Sig_transdc_His_kin-like_C"/>
</dbReference>
<dbReference type="Pfam" id="PF00672">
    <property type="entry name" value="HAMP"/>
    <property type="match status" value="1"/>
</dbReference>
<keyword evidence="13 14" id="KW-0472">Membrane</keyword>
<keyword evidence="11 14" id="KW-1133">Transmembrane helix</keyword>
<accession>A0A370WY84</accession>
<feature type="domain" description="Histidine kinase" evidence="15">
    <location>
        <begin position="250"/>
        <end position="464"/>
    </location>
</feature>
<organism evidence="17 18">
    <name type="scientific">Dyella monticola</name>
    <dbReference type="NCBI Taxonomy" id="1927958"/>
    <lineage>
        <taxon>Bacteria</taxon>
        <taxon>Pseudomonadati</taxon>
        <taxon>Pseudomonadota</taxon>
        <taxon>Gammaproteobacteria</taxon>
        <taxon>Lysobacterales</taxon>
        <taxon>Rhodanobacteraceae</taxon>
        <taxon>Dyella</taxon>
    </lineage>
</organism>
<dbReference type="GO" id="GO:0005886">
    <property type="term" value="C:plasma membrane"/>
    <property type="evidence" value="ECO:0007669"/>
    <property type="project" value="UniProtKB-SubCell"/>
</dbReference>
<keyword evidence="6 14" id="KW-0808">Transferase</keyword>
<evidence type="ECO:0000256" key="13">
    <source>
        <dbReference type="ARBA" id="ARBA00023136"/>
    </source>
</evidence>
<evidence type="ECO:0000256" key="10">
    <source>
        <dbReference type="ARBA" id="ARBA00022840"/>
    </source>
</evidence>
<evidence type="ECO:0000256" key="7">
    <source>
        <dbReference type="ARBA" id="ARBA00022692"/>
    </source>
</evidence>
<dbReference type="PROSITE" id="PS50109">
    <property type="entry name" value="HIS_KIN"/>
    <property type="match status" value="1"/>
</dbReference>
<dbReference type="CDD" id="cd06225">
    <property type="entry name" value="HAMP"/>
    <property type="match status" value="1"/>
</dbReference>
<dbReference type="PANTHER" id="PTHR45436">
    <property type="entry name" value="SENSOR HISTIDINE KINASE YKOH"/>
    <property type="match status" value="1"/>
</dbReference>
<comment type="caution">
    <text evidence="17">The sequence shown here is derived from an EMBL/GenBank/DDBJ whole genome shotgun (WGS) entry which is preliminary data.</text>
</comment>
<reference evidence="17 18" key="1">
    <citation type="submission" date="2018-07" db="EMBL/GenBank/DDBJ databases">
        <title>Dyella monticola sp. nov. and Dyella psychrodurans sp. nov. isolated from monsoon evergreen broad-leaved forest soil of Dinghu Mountain, China.</title>
        <authorList>
            <person name="Gao Z."/>
            <person name="Qiu L."/>
        </authorList>
    </citation>
    <scope>NUCLEOTIDE SEQUENCE [LARGE SCALE GENOMIC DNA]</scope>
    <source>
        <strain evidence="17 18">4G-K06</strain>
    </source>
</reference>
<evidence type="ECO:0000256" key="8">
    <source>
        <dbReference type="ARBA" id="ARBA00022741"/>
    </source>
</evidence>
<dbReference type="GO" id="GO:0005524">
    <property type="term" value="F:ATP binding"/>
    <property type="evidence" value="ECO:0007669"/>
    <property type="project" value="UniProtKB-KW"/>
</dbReference>
<dbReference type="FunFam" id="3.30.565.10:FF:000006">
    <property type="entry name" value="Sensor histidine kinase WalK"/>
    <property type="match status" value="1"/>
</dbReference>
<dbReference type="SMART" id="SM00387">
    <property type="entry name" value="HATPase_c"/>
    <property type="match status" value="1"/>
</dbReference>
<sequence>MSGLSLSTRLAATFIAITAVCFMAVGFLLYDALALRLTAQDDTNIVLAARHLRRLVAEVQSDAEVTQHRDRMVSLVLGDPAIAMRISDANGHALIDYNPSGIPLQPMAATQANERITRKNVQVWRDLNGAPIDGVATQGVLAGGSHIVIAVARSLEDRAVLLSRFRRDIAAIVVAAMVLAAMLSFLLVRRALRPLHAMAAQARVITAHRLDARMSLEQTPVELQQLTSSLNDMLERLEQGFSRVWQFTVDLAHDLRTPLSNLRGTNEVALTRPRAVAEYESLLGSNIEECERVSRTIESVLFLARAENPQFALRIVEMDLAEQLGAMADYFEGLLSEAGISIDVSAEGSVFADRELFRRAVNNLLANAIRYTPQRETVVLRGFATADEVVVSVENPGVGIPRDQLEHIFERFFRGDRSRSGSANSAGLGLAIVKSIMDLHGGSVVVQSQSAGLTRFDLRFPRTPTVGALPAAIGQ</sequence>
<dbReference type="InterPro" id="IPR003660">
    <property type="entry name" value="HAMP_dom"/>
</dbReference>
<dbReference type="InterPro" id="IPR005467">
    <property type="entry name" value="His_kinase_dom"/>
</dbReference>
<dbReference type="InterPro" id="IPR003661">
    <property type="entry name" value="HisK_dim/P_dom"/>
</dbReference>
<dbReference type="Pfam" id="PF02518">
    <property type="entry name" value="HATPase_c"/>
    <property type="match status" value="1"/>
</dbReference>
<dbReference type="EC" id="2.7.13.3" evidence="14"/>
<dbReference type="Gene3D" id="1.10.287.130">
    <property type="match status" value="1"/>
</dbReference>
<protein>
    <recommendedName>
        <fullName evidence="14">Sensor protein</fullName>
        <ecNumber evidence="14">2.7.13.3</ecNumber>
    </recommendedName>
</protein>